<dbReference type="FunFam" id="3.30.590.10:FF:000006">
    <property type="entry name" value="Arginine kinase 1"/>
    <property type="match status" value="1"/>
</dbReference>
<dbReference type="Gene3D" id="1.10.135.10">
    <property type="entry name" value="ATP:guanido phosphotransferase, N-terminal domain"/>
    <property type="match status" value="1"/>
</dbReference>
<dbReference type="Pfam" id="PF00217">
    <property type="entry name" value="ATP-gua_Ptrans"/>
    <property type="match status" value="1"/>
</dbReference>
<dbReference type="PROSITE" id="PS00112">
    <property type="entry name" value="PHOSPHAGEN_KINASE"/>
    <property type="match status" value="1"/>
</dbReference>
<dbReference type="FunFam" id="1.10.135.10:FF:000003">
    <property type="entry name" value="Three-domain arginine kinase"/>
    <property type="match status" value="1"/>
</dbReference>
<accession>A0ABD2IG06</accession>
<feature type="domain" description="Phosphagen kinase C-terminal" evidence="11">
    <location>
        <begin position="122"/>
        <end position="359"/>
    </location>
</feature>
<dbReference type="GO" id="GO:0005524">
    <property type="term" value="F:ATP binding"/>
    <property type="evidence" value="ECO:0007669"/>
    <property type="project" value="UniProtKB-UniRule"/>
</dbReference>
<dbReference type="PROSITE" id="PS51509">
    <property type="entry name" value="PHOSPHAGEN_KINASE_N"/>
    <property type="match status" value="1"/>
</dbReference>
<dbReference type="InterPro" id="IPR014746">
    <property type="entry name" value="Gln_synth/guanido_kin_cat_dom"/>
</dbReference>
<keyword evidence="6 8" id="KW-0067">ATP-binding</keyword>
<dbReference type="PANTHER" id="PTHR11547">
    <property type="entry name" value="ARGININE OR CREATINE KINASE"/>
    <property type="match status" value="1"/>
</dbReference>
<keyword evidence="5 8" id="KW-0418">Kinase</keyword>
<comment type="similarity">
    <text evidence="1 7 9">Belongs to the ATP:guanido phosphotransferase family.</text>
</comment>
<keyword evidence="4 8" id="KW-0547">Nucleotide-binding</keyword>
<dbReference type="Proteomes" id="UP001620626">
    <property type="component" value="Unassembled WGS sequence"/>
</dbReference>
<dbReference type="Pfam" id="PF02807">
    <property type="entry name" value="ATP-gua_PtransN"/>
    <property type="match status" value="1"/>
</dbReference>
<evidence type="ECO:0000259" key="11">
    <source>
        <dbReference type="PROSITE" id="PS51510"/>
    </source>
</evidence>
<evidence type="ECO:0000256" key="6">
    <source>
        <dbReference type="ARBA" id="ARBA00022840"/>
    </source>
</evidence>
<evidence type="ECO:0000256" key="4">
    <source>
        <dbReference type="ARBA" id="ARBA00022741"/>
    </source>
</evidence>
<protein>
    <recommendedName>
        <fullName evidence="2">arginine kinase</fullName>
        <ecNumber evidence="2">2.7.3.3</ecNumber>
    </recommendedName>
</protein>
<name>A0ABD2IG06_9BILA</name>
<dbReference type="PROSITE" id="PS51510">
    <property type="entry name" value="PHOSPHAGEN_KINASE_C"/>
    <property type="match status" value="1"/>
</dbReference>
<comment type="caution">
    <text evidence="12">The sequence shown here is derived from an EMBL/GenBank/DDBJ whole genome shotgun (WGS) entry which is preliminary data.</text>
</comment>
<evidence type="ECO:0000256" key="8">
    <source>
        <dbReference type="PROSITE-ProRule" id="PRU00843"/>
    </source>
</evidence>
<evidence type="ECO:0000256" key="5">
    <source>
        <dbReference type="ARBA" id="ARBA00022777"/>
    </source>
</evidence>
<dbReference type="EC" id="2.7.3.3" evidence="2"/>
<dbReference type="EMBL" id="JBICBT010001342">
    <property type="protein sequence ID" value="KAL3072168.1"/>
    <property type="molecule type" value="Genomic_DNA"/>
</dbReference>
<dbReference type="SUPFAM" id="SSF48034">
    <property type="entry name" value="Guanido kinase N-terminal domain"/>
    <property type="match status" value="1"/>
</dbReference>
<feature type="binding site" evidence="8">
    <location>
        <begin position="125"/>
        <end position="129"/>
    </location>
    <ligand>
        <name>ATP</name>
        <dbReference type="ChEBI" id="CHEBI:30616"/>
    </ligand>
</feature>
<reference evidence="12 13" key="1">
    <citation type="submission" date="2024-10" db="EMBL/GenBank/DDBJ databases">
        <authorList>
            <person name="Kim D."/>
        </authorList>
    </citation>
    <scope>NUCLEOTIDE SEQUENCE [LARGE SCALE GENOMIC DNA]</scope>
    <source>
        <strain evidence="12">BH-2024</strain>
    </source>
</reference>
<evidence type="ECO:0000256" key="7">
    <source>
        <dbReference type="PROSITE-ProRule" id="PRU00842"/>
    </source>
</evidence>
<evidence type="ECO:0000256" key="1">
    <source>
        <dbReference type="ARBA" id="ARBA00006798"/>
    </source>
</evidence>
<organism evidence="12 13">
    <name type="scientific">Heterodera trifolii</name>
    <dbReference type="NCBI Taxonomy" id="157864"/>
    <lineage>
        <taxon>Eukaryota</taxon>
        <taxon>Metazoa</taxon>
        <taxon>Ecdysozoa</taxon>
        <taxon>Nematoda</taxon>
        <taxon>Chromadorea</taxon>
        <taxon>Rhabditida</taxon>
        <taxon>Tylenchina</taxon>
        <taxon>Tylenchomorpha</taxon>
        <taxon>Tylenchoidea</taxon>
        <taxon>Heteroderidae</taxon>
        <taxon>Heteroderinae</taxon>
        <taxon>Heterodera</taxon>
    </lineage>
</organism>
<dbReference type="InterPro" id="IPR022413">
    <property type="entry name" value="ATP-guanido_PTrfase_N"/>
</dbReference>
<keyword evidence="3 8" id="KW-0808">Transferase</keyword>
<dbReference type="GO" id="GO:0004054">
    <property type="term" value="F:arginine kinase activity"/>
    <property type="evidence" value="ECO:0007669"/>
    <property type="project" value="UniProtKB-EC"/>
</dbReference>
<dbReference type="InterPro" id="IPR022414">
    <property type="entry name" value="ATP-guanido_PTrfase_cat"/>
</dbReference>
<feature type="binding site" evidence="8">
    <location>
        <begin position="312"/>
        <end position="317"/>
    </location>
    <ligand>
        <name>ATP</name>
        <dbReference type="ChEBI" id="CHEBI:30616"/>
    </ligand>
</feature>
<feature type="binding site" evidence="8">
    <location>
        <position position="234"/>
    </location>
    <ligand>
        <name>ATP</name>
        <dbReference type="ChEBI" id="CHEBI:30616"/>
    </ligand>
</feature>
<dbReference type="InterPro" id="IPR036802">
    <property type="entry name" value="ATP-guanido_PTrfase_N_sf"/>
</dbReference>
<sequence length="454" mass="51208">MDVPQEVIDKIEAGYEKLRAEPDCDTLLKTYLIRDVLDACKDKRNKFGATFLDVIQPGVDNPTSGVGVYAPDAEAYTLFKPLFDPIIEASHDGFGPNSKQPATDFSERKTQLLMDLDPEVKFIESTCIRCGRSLKGYPFNPFLTKEMYVEIESKAKAVFEQLKSDAELGGTYYPIEGMANDVQNQLIADHLLFKEGDLFLQQANAYCHWPTGRGIFHNAKKSFLVWVNEEDHIRIISMQNGGNVGQVLERLIKGVRAIESKVTFLRDDRLGWFCPSNLGTAVRASVLIRLPKISEDDNIFKGLCGDLKLDARGIHGEHSESADGVYDISNKVRLGLTEFDAVKLMYDGQTAKRHPLSGADRYFNDRLTNRAFEPANASLAFPRICNAAQCLKREEKHLEMPKDQLNGQIEQIVLQQNVQFVLHTLFYLIAKHSLGIEHANFVAQCHCLHQRRVK</sequence>
<evidence type="ECO:0000259" key="10">
    <source>
        <dbReference type="PROSITE" id="PS51509"/>
    </source>
</evidence>
<evidence type="ECO:0000256" key="2">
    <source>
        <dbReference type="ARBA" id="ARBA00012230"/>
    </source>
</evidence>
<gene>
    <name evidence="12" type="ORF">niasHT_034762</name>
</gene>
<dbReference type="AlphaFoldDB" id="A0ABD2IG06"/>
<evidence type="ECO:0000256" key="3">
    <source>
        <dbReference type="ARBA" id="ARBA00022679"/>
    </source>
</evidence>
<evidence type="ECO:0000313" key="13">
    <source>
        <dbReference type="Proteomes" id="UP001620626"/>
    </source>
</evidence>
<proteinExistence type="inferred from homology"/>
<evidence type="ECO:0000313" key="12">
    <source>
        <dbReference type="EMBL" id="KAL3072168.1"/>
    </source>
</evidence>
<evidence type="ECO:0000256" key="9">
    <source>
        <dbReference type="RuleBase" id="RU000505"/>
    </source>
</evidence>
<dbReference type="InterPro" id="IPR022415">
    <property type="entry name" value="ATP-guanido_PTrfase_AS"/>
</dbReference>
<feature type="domain" description="Phosphagen kinase N-terminal" evidence="10">
    <location>
        <begin position="10"/>
        <end position="92"/>
    </location>
</feature>
<dbReference type="SUPFAM" id="SSF55931">
    <property type="entry name" value="Glutamine synthetase/guanido kinase"/>
    <property type="match status" value="1"/>
</dbReference>
<keyword evidence="13" id="KW-1185">Reference proteome</keyword>
<dbReference type="InterPro" id="IPR000749">
    <property type="entry name" value="ATP-guanido_PTrfase"/>
</dbReference>
<feature type="binding site" evidence="8">
    <location>
        <position position="190"/>
    </location>
    <ligand>
        <name>ATP</name>
        <dbReference type="ChEBI" id="CHEBI:30616"/>
    </ligand>
</feature>
<dbReference type="Gene3D" id="3.30.590.10">
    <property type="entry name" value="Glutamine synthetase/guanido kinase, catalytic domain"/>
    <property type="match status" value="1"/>
</dbReference>
<feature type="binding site" evidence="8">
    <location>
        <begin position="283"/>
        <end position="287"/>
    </location>
    <ligand>
        <name>ATP</name>
        <dbReference type="ChEBI" id="CHEBI:30616"/>
    </ligand>
</feature>
<dbReference type="PANTHER" id="PTHR11547:SF38">
    <property type="entry name" value="ARGININE KINASE 1-RELATED"/>
    <property type="match status" value="1"/>
</dbReference>